<protein>
    <recommendedName>
        <fullName evidence="17">Sensor protein FixL</fullName>
        <ecNumber evidence="3">2.7.13.3</ecNumber>
    </recommendedName>
    <alternativeName>
        <fullName evidence="16">Sensory/regulatory protein RpfC</fullName>
    </alternativeName>
</protein>
<evidence type="ECO:0000259" key="20">
    <source>
        <dbReference type="PROSITE" id="PS50109"/>
    </source>
</evidence>
<evidence type="ECO:0000256" key="12">
    <source>
        <dbReference type="ARBA" id="ARBA00023012"/>
    </source>
</evidence>
<dbReference type="CDD" id="cd16922">
    <property type="entry name" value="HATPase_EvgS-ArcB-TorS-like"/>
    <property type="match status" value="1"/>
</dbReference>
<dbReference type="InterPro" id="IPR036890">
    <property type="entry name" value="HATPase_C_sf"/>
</dbReference>
<evidence type="ECO:0000259" key="22">
    <source>
        <dbReference type="PROSITE" id="PS50112"/>
    </source>
</evidence>
<dbReference type="Pfam" id="PF00072">
    <property type="entry name" value="Response_reg"/>
    <property type="match status" value="2"/>
</dbReference>
<dbReference type="GO" id="GO:0005886">
    <property type="term" value="C:plasma membrane"/>
    <property type="evidence" value="ECO:0007669"/>
    <property type="project" value="UniProtKB-SubCell"/>
</dbReference>
<organism evidence="25 26">
    <name type="scientific">Desulfamplus magnetovallimortis</name>
    <dbReference type="NCBI Taxonomy" id="1246637"/>
    <lineage>
        <taxon>Bacteria</taxon>
        <taxon>Pseudomonadati</taxon>
        <taxon>Thermodesulfobacteriota</taxon>
        <taxon>Desulfobacteria</taxon>
        <taxon>Desulfobacterales</taxon>
        <taxon>Desulfobacteraceae</taxon>
        <taxon>Desulfamplus</taxon>
    </lineage>
</organism>
<dbReference type="Gene3D" id="1.10.287.130">
    <property type="match status" value="1"/>
</dbReference>
<evidence type="ECO:0000256" key="3">
    <source>
        <dbReference type="ARBA" id="ARBA00012438"/>
    </source>
</evidence>
<dbReference type="Proteomes" id="UP000191931">
    <property type="component" value="Unassembled WGS sequence"/>
</dbReference>
<comment type="subcellular location">
    <subcellularLocation>
        <location evidence="2">Cell membrane</location>
        <topology evidence="2">Multi-pass membrane protein</topology>
    </subcellularLocation>
</comment>
<dbReference type="Gene3D" id="1.20.120.160">
    <property type="entry name" value="HPT domain"/>
    <property type="match status" value="1"/>
</dbReference>
<feature type="domain" description="Histidine kinase" evidence="20">
    <location>
        <begin position="325"/>
        <end position="546"/>
    </location>
</feature>
<keyword evidence="26" id="KW-1185">Reference proteome</keyword>
<feature type="modified residue" description="4-aspartylphosphate" evidence="19">
    <location>
        <position position="768"/>
    </location>
</feature>
<feature type="domain" description="HPt" evidence="24">
    <location>
        <begin position="879"/>
        <end position="975"/>
    </location>
</feature>
<keyword evidence="9" id="KW-0418">Kinase</keyword>
<dbReference type="PANTHER" id="PTHR45339">
    <property type="entry name" value="HYBRID SIGNAL TRANSDUCTION HISTIDINE KINASE J"/>
    <property type="match status" value="1"/>
</dbReference>
<dbReference type="Pfam" id="PF13426">
    <property type="entry name" value="PAS_9"/>
    <property type="match status" value="1"/>
</dbReference>
<keyword evidence="5 19" id="KW-0597">Phosphoprotein</keyword>
<dbReference type="Pfam" id="PF02518">
    <property type="entry name" value="HATPase_c"/>
    <property type="match status" value="1"/>
</dbReference>
<feature type="modified residue" description="Phosphohistidine" evidence="18">
    <location>
        <position position="918"/>
    </location>
</feature>
<evidence type="ECO:0000256" key="1">
    <source>
        <dbReference type="ARBA" id="ARBA00000085"/>
    </source>
</evidence>
<dbReference type="SUPFAM" id="SSF55874">
    <property type="entry name" value="ATPase domain of HSP90 chaperone/DNA topoisomerase II/histidine kinase"/>
    <property type="match status" value="1"/>
</dbReference>
<dbReference type="FunFam" id="3.30.450.20:FF:000060">
    <property type="entry name" value="Sensor protein FixL"/>
    <property type="match status" value="1"/>
</dbReference>
<dbReference type="InterPro" id="IPR000700">
    <property type="entry name" value="PAS-assoc_C"/>
</dbReference>
<dbReference type="CDD" id="cd00082">
    <property type="entry name" value="HisKA"/>
    <property type="match status" value="1"/>
</dbReference>
<dbReference type="FunFam" id="3.30.565.10:FF:000010">
    <property type="entry name" value="Sensor histidine kinase RcsC"/>
    <property type="match status" value="1"/>
</dbReference>
<evidence type="ECO:0000256" key="19">
    <source>
        <dbReference type="PROSITE-ProRule" id="PRU00169"/>
    </source>
</evidence>
<sequence length="1080" mass="120588">MQPPPTPENEKERIEALRNLKIIDTPEEERFDRLTRLAKHHFKVPIVLISLVDTNRQWFKSCQGLSVRETPREISFCGHAILTDEPLIIPDALADERFFDNPLVTQAPFIRFYAGAPLHAPEGYRVGTLCLIDNKPRGFSPEEAALLIDIARIVDAELERTHLLKANKEAVENRKRLEMSEARTTAILNTVIDGIVTINHHGIIEVFNPAAQRLFGYQSNEVIGHNVKILMPQPFHGAHDGYLHNYLESGNARIIGIGREVIGRRKDGTTFPMELAVSEMHSEGKRYFTGIVRDISQRKIDEQTLIQAKKEAELANKSKSNFLANMSHEIRTPMNAIIGMSHLVLKTELTNKQQDYITKIQSSAHALLGIINDILDFSKIEAGKLSMESIEFRLDEVLNHLATIISIKAEEKGLELLFSRSPALPNVLTGDPLRLGQILVNLTNNAIKFTETGEVVVTAEPAREEKDRKELRFIVKDTGIGMTKEQSAKLFQAFSQADTTTTRKYGGTGLGLSICKRLVEMMDGTIGVKSSVGEGSTFTFTAWFGHKKSLGKTDKLLSSSLKGMRVLVVDDNQTSRTILKEIMESMSFVVKTVNSGPEAIDELELDSRNNLEHGYKIVLIDWKMPRMTGVEAIRRIRKSPLIPLPPKLILVTAYGREEIIEEATSAGIDGIILKPVNPSLVLDTIMNTFAEDGEQIRDVARPQPIIRDVDAIKGMLGAKALLVEDNHINQQIAVELLEEHGIDVTVASNGEEAIEMIKSNSFEIVLMDIQMPVMDGLTATRNIRRLQGSHYRELPILAMTAHAMAGDRQKSLDAGMNDHLTKPIDPDALFDALVRWIPRRDRKLPLPDRLEQKTEPSVDLPESIPGIDLTIGLKQVRGNRKLFAKLLREFNEDYRDVTTRIKNLMKKKDIASVQRLVHTIKGVSASIGAAQLSVAAADIENILKNGKHDDHHNFDLLFTYFEDNITQVMTGLSLLSLTKASDIHEKKAGFEEPLNDTLTDTLEDIDTILLQQLFNELAGFLDAGHATRSSSTLEQICTLGGHTIASQFDGIKVLIDDFEYEEALEALRKLSTTLNITLEN</sequence>
<dbReference type="CDD" id="cd00130">
    <property type="entry name" value="PAS"/>
    <property type="match status" value="1"/>
</dbReference>
<dbReference type="InterPro" id="IPR000014">
    <property type="entry name" value="PAS"/>
</dbReference>
<evidence type="ECO:0000256" key="5">
    <source>
        <dbReference type="ARBA" id="ARBA00022553"/>
    </source>
</evidence>
<dbReference type="PRINTS" id="PR00344">
    <property type="entry name" value="BCTRLSENSOR"/>
</dbReference>
<dbReference type="InterPro" id="IPR001789">
    <property type="entry name" value="Sig_transdc_resp-reg_receiver"/>
</dbReference>
<dbReference type="SMART" id="SM00065">
    <property type="entry name" value="GAF"/>
    <property type="match status" value="1"/>
</dbReference>
<dbReference type="SMART" id="SM00448">
    <property type="entry name" value="REC"/>
    <property type="match status" value="2"/>
</dbReference>
<dbReference type="Gene3D" id="3.40.50.2300">
    <property type="match status" value="2"/>
</dbReference>
<reference evidence="25 26" key="1">
    <citation type="submission" date="2017-03" db="EMBL/GenBank/DDBJ databases">
        <authorList>
            <person name="Afonso C.L."/>
            <person name="Miller P.J."/>
            <person name="Scott M.A."/>
            <person name="Spackman E."/>
            <person name="Goraichik I."/>
            <person name="Dimitrov K.M."/>
            <person name="Suarez D.L."/>
            <person name="Swayne D.E."/>
        </authorList>
    </citation>
    <scope>NUCLEOTIDE SEQUENCE [LARGE SCALE GENOMIC DNA]</scope>
    <source>
        <strain evidence="25">PRJEB14757</strain>
    </source>
</reference>
<dbReference type="SMART" id="SM00091">
    <property type="entry name" value="PAS"/>
    <property type="match status" value="1"/>
</dbReference>
<feature type="modified residue" description="4-aspartylphosphate" evidence="19">
    <location>
        <position position="621"/>
    </location>
</feature>
<feature type="domain" description="Response regulatory" evidence="21">
    <location>
        <begin position="565"/>
        <end position="689"/>
    </location>
</feature>
<proteinExistence type="predicted"/>
<dbReference type="SUPFAM" id="SSF52172">
    <property type="entry name" value="CheY-like"/>
    <property type="match status" value="2"/>
</dbReference>
<dbReference type="SUPFAM" id="SSF47384">
    <property type="entry name" value="Homodimeric domain of signal transducing histidine kinase"/>
    <property type="match status" value="1"/>
</dbReference>
<dbReference type="PROSITE" id="PS50112">
    <property type="entry name" value="PAS"/>
    <property type="match status" value="1"/>
</dbReference>
<keyword evidence="10" id="KW-0067">ATP-binding</keyword>
<dbReference type="EMBL" id="FWEV01000224">
    <property type="protein sequence ID" value="SLM31349.1"/>
    <property type="molecule type" value="Genomic_DNA"/>
</dbReference>
<dbReference type="SUPFAM" id="SSF55781">
    <property type="entry name" value="GAF domain-like"/>
    <property type="match status" value="1"/>
</dbReference>
<feature type="domain" description="PAS" evidence="22">
    <location>
        <begin position="180"/>
        <end position="250"/>
    </location>
</feature>
<dbReference type="STRING" id="1246637.MTBBW1_300080"/>
<dbReference type="InterPro" id="IPR005467">
    <property type="entry name" value="His_kinase_dom"/>
</dbReference>
<dbReference type="SMART" id="SM00387">
    <property type="entry name" value="HATPase_c"/>
    <property type="match status" value="1"/>
</dbReference>
<dbReference type="Pfam" id="PF01627">
    <property type="entry name" value="Hpt"/>
    <property type="match status" value="1"/>
</dbReference>
<dbReference type="InterPro" id="IPR004358">
    <property type="entry name" value="Sig_transdc_His_kin-like_C"/>
</dbReference>
<evidence type="ECO:0000256" key="8">
    <source>
        <dbReference type="ARBA" id="ARBA00022741"/>
    </source>
</evidence>
<dbReference type="RefSeq" id="WP_186441085.1">
    <property type="nucleotide sequence ID" value="NZ_LT828541.1"/>
</dbReference>
<dbReference type="EC" id="2.7.13.3" evidence="3"/>
<evidence type="ECO:0000259" key="24">
    <source>
        <dbReference type="PROSITE" id="PS50894"/>
    </source>
</evidence>
<keyword evidence="4" id="KW-1003">Cell membrane</keyword>
<dbReference type="GO" id="GO:0005524">
    <property type="term" value="F:ATP binding"/>
    <property type="evidence" value="ECO:0007669"/>
    <property type="project" value="UniProtKB-KW"/>
</dbReference>
<dbReference type="InterPro" id="IPR029016">
    <property type="entry name" value="GAF-like_dom_sf"/>
</dbReference>
<keyword evidence="7" id="KW-0812">Transmembrane</keyword>
<comment type="subunit">
    <text evidence="15">At low DSF concentrations, interacts with RpfF.</text>
</comment>
<dbReference type="PROSITE" id="PS50894">
    <property type="entry name" value="HPT"/>
    <property type="match status" value="1"/>
</dbReference>
<evidence type="ECO:0000256" key="13">
    <source>
        <dbReference type="ARBA" id="ARBA00023136"/>
    </source>
</evidence>
<evidence type="ECO:0000256" key="17">
    <source>
        <dbReference type="ARBA" id="ARBA00070616"/>
    </source>
</evidence>
<keyword evidence="11" id="KW-1133">Transmembrane helix</keyword>
<evidence type="ECO:0000256" key="10">
    <source>
        <dbReference type="ARBA" id="ARBA00022840"/>
    </source>
</evidence>
<feature type="domain" description="PAC" evidence="23">
    <location>
        <begin position="257"/>
        <end position="307"/>
    </location>
</feature>
<dbReference type="NCBIfam" id="TIGR00229">
    <property type="entry name" value="sensory_box"/>
    <property type="match status" value="1"/>
</dbReference>
<dbReference type="InterPro" id="IPR035965">
    <property type="entry name" value="PAS-like_dom_sf"/>
</dbReference>
<dbReference type="InterPro" id="IPR003594">
    <property type="entry name" value="HATPase_dom"/>
</dbReference>
<dbReference type="CDD" id="cd17546">
    <property type="entry name" value="REC_hyHK_CKI1_RcsC-like"/>
    <property type="match status" value="2"/>
</dbReference>
<evidence type="ECO:0000259" key="23">
    <source>
        <dbReference type="PROSITE" id="PS50113"/>
    </source>
</evidence>
<dbReference type="AlphaFoldDB" id="A0A1W1HFU1"/>
<dbReference type="PROSITE" id="PS50109">
    <property type="entry name" value="HIS_KIN"/>
    <property type="match status" value="1"/>
</dbReference>
<evidence type="ECO:0000256" key="15">
    <source>
        <dbReference type="ARBA" id="ARBA00064003"/>
    </source>
</evidence>
<evidence type="ECO:0000256" key="9">
    <source>
        <dbReference type="ARBA" id="ARBA00022777"/>
    </source>
</evidence>
<dbReference type="SUPFAM" id="SSF47226">
    <property type="entry name" value="Histidine-containing phosphotransfer domain, HPT domain"/>
    <property type="match status" value="1"/>
</dbReference>
<evidence type="ECO:0000256" key="7">
    <source>
        <dbReference type="ARBA" id="ARBA00022692"/>
    </source>
</evidence>
<dbReference type="GO" id="GO:0000155">
    <property type="term" value="F:phosphorelay sensor kinase activity"/>
    <property type="evidence" value="ECO:0007669"/>
    <property type="project" value="InterPro"/>
</dbReference>
<dbReference type="InterPro" id="IPR008207">
    <property type="entry name" value="Sig_transdc_His_kin_Hpt_dom"/>
</dbReference>
<evidence type="ECO:0000256" key="11">
    <source>
        <dbReference type="ARBA" id="ARBA00022989"/>
    </source>
</evidence>
<dbReference type="CDD" id="cd00088">
    <property type="entry name" value="HPT"/>
    <property type="match status" value="1"/>
</dbReference>
<keyword evidence="13" id="KW-0472">Membrane</keyword>
<gene>
    <name evidence="25" type="ORF">MTBBW1_300080</name>
</gene>
<dbReference type="SMART" id="SM00388">
    <property type="entry name" value="HisKA"/>
    <property type="match status" value="1"/>
</dbReference>
<dbReference type="InterPro" id="IPR036641">
    <property type="entry name" value="HPT_dom_sf"/>
</dbReference>
<dbReference type="PANTHER" id="PTHR45339:SF1">
    <property type="entry name" value="HYBRID SIGNAL TRANSDUCTION HISTIDINE KINASE J"/>
    <property type="match status" value="1"/>
</dbReference>
<dbReference type="InterPro" id="IPR036097">
    <property type="entry name" value="HisK_dim/P_sf"/>
</dbReference>
<dbReference type="Pfam" id="PF00512">
    <property type="entry name" value="HisKA"/>
    <property type="match status" value="1"/>
</dbReference>
<dbReference type="SUPFAM" id="SSF55785">
    <property type="entry name" value="PYP-like sensor domain (PAS domain)"/>
    <property type="match status" value="1"/>
</dbReference>
<keyword evidence="6" id="KW-0808">Transferase</keyword>
<dbReference type="PROSITE" id="PS50110">
    <property type="entry name" value="RESPONSE_REGULATORY"/>
    <property type="match status" value="2"/>
</dbReference>
<evidence type="ECO:0000313" key="25">
    <source>
        <dbReference type="EMBL" id="SLM31349.1"/>
    </source>
</evidence>
<dbReference type="InterPro" id="IPR003018">
    <property type="entry name" value="GAF"/>
</dbReference>
<evidence type="ECO:0000256" key="6">
    <source>
        <dbReference type="ARBA" id="ARBA00022679"/>
    </source>
</evidence>
<dbReference type="Gene3D" id="3.30.450.40">
    <property type="match status" value="1"/>
</dbReference>
<dbReference type="FunFam" id="1.10.287.130:FF:000002">
    <property type="entry name" value="Two-component osmosensing histidine kinase"/>
    <property type="match status" value="1"/>
</dbReference>
<evidence type="ECO:0000256" key="4">
    <source>
        <dbReference type="ARBA" id="ARBA00022475"/>
    </source>
</evidence>
<evidence type="ECO:0000256" key="2">
    <source>
        <dbReference type="ARBA" id="ARBA00004651"/>
    </source>
</evidence>
<evidence type="ECO:0000259" key="21">
    <source>
        <dbReference type="PROSITE" id="PS50110"/>
    </source>
</evidence>
<comment type="function">
    <text evidence="14">Putative oxygen sensor; modulates the activity of FixJ, a transcriptional activator of nitrogen fixation fixK gene. FixL probably acts as a kinase that phosphorylates FixJ.</text>
</comment>
<evidence type="ECO:0000256" key="14">
    <source>
        <dbReference type="ARBA" id="ARBA00059827"/>
    </source>
</evidence>
<evidence type="ECO:0000256" key="16">
    <source>
        <dbReference type="ARBA" id="ARBA00068150"/>
    </source>
</evidence>
<keyword evidence="8" id="KW-0547">Nucleotide-binding</keyword>
<dbReference type="Gene3D" id="3.30.450.20">
    <property type="entry name" value="PAS domain"/>
    <property type="match status" value="1"/>
</dbReference>
<evidence type="ECO:0000313" key="26">
    <source>
        <dbReference type="Proteomes" id="UP000191931"/>
    </source>
</evidence>
<evidence type="ECO:0000256" key="18">
    <source>
        <dbReference type="PROSITE-ProRule" id="PRU00110"/>
    </source>
</evidence>
<dbReference type="InterPro" id="IPR011006">
    <property type="entry name" value="CheY-like_superfamily"/>
</dbReference>
<dbReference type="Gene3D" id="3.30.565.10">
    <property type="entry name" value="Histidine kinase-like ATPase, C-terminal domain"/>
    <property type="match status" value="1"/>
</dbReference>
<dbReference type="PROSITE" id="PS50113">
    <property type="entry name" value="PAC"/>
    <property type="match status" value="1"/>
</dbReference>
<accession>A0A1W1HFU1</accession>
<feature type="domain" description="Response regulatory" evidence="21">
    <location>
        <begin position="719"/>
        <end position="837"/>
    </location>
</feature>
<comment type="catalytic activity">
    <reaction evidence="1">
        <text>ATP + protein L-histidine = ADP + protein N-phospho-L-histidine.</text>
        <dbReference type="EC" id="2.7.13.3"/>
    </reaction>
</comment>
<dbReference type="InterPro" id="IPR003661">
    <property type="entry name" value="HisK_dim/P_dom"/>
</dbReference>
<name>A0A1W1HFU1_9BACT</name>
<dbReference type="Pfam" id="PF01590">
    <property type="entry name" value="GAF"/>
    <property type="match status" value="1"/>
</dbReference>
<keyword evidence="12" id="KW-0902">Two-component regulatory system</keyword>